<accession>A0A6C0LYC5</accession>
<dbReference type="EMBL" id="MN740575">
    <property type="protein sequence ID" value="QHU34594.1"/>
    <property type="molecule type" value="Genomic_DNA"/>
</dbReference>
<reference evidence="1" key="1">
    <citation type="journal article" date="2020" name="Nature">
        <title>Giant virus diversity and host interactions through global metagenomics.</title>
        <authorList>
            <person name="Schulz F."/>
            <person name="Roux S."/>
            <person name="Paez-Espino D."/>
            <person name="Jungbluth S."/>
            <person name="Walsh D.A."/>
            <person name="Denef V.J."/>
            <person name="McMahon K.D."/>
            <person name="Konstantinidis K.T."/>
            <person name="Eloe-Fadrosh E.A."/>
            <person name="Kyrpides N.C."/>
            <person name="Woyke T."/>
        </authorList>
    </citation>
    <scope>NUCLEOTIDE SEQUENCE</scope>
    <source>
        <strain evidence="1">GVMAG-S-1016713-169</strain>
    </source>
</reference>
<name>A0A6C0LYC5_9ZZZZ</name>
<evidence type="ECO:0000313" key="1">
    <source>
        <dbReference type="EMBL" id="QHU34594.1"/>
    </source>
</evidence>
<protein>
    <submittedName>
        <fullName evidence="1">Uncharacterized protein</fullName>
    </submittedName>
</protein>
<dbReference type="AlphaFoldDB" id="A0A6C0LYC5"/>
<proteinExistence type="predicted"/>
<organism evidence="1">
    <name type="scientific">viral metagenome</name>
    <dbReference type="NCBI Taxonomy" id="1070528"/>
    <lineage>
        <taxon>unclassified sequences</taxon>
        <taxon>metagenomes</taxon>
        <taxon>organismal metagenomes</taxon>
    </lineage>
</organism>
<sequence length="59" mass="7265">MYSVTMTDIFQRFVRGDLDIHGQAHVLRDYVNDNLQKISLRYNNLVPQINEDWQERRWR</sequence>